<dbReference type="Gene3D" id="3.30.70.1060">
    <property type="entry name" value="Dimeric alpha+beta barrel"/>
    <property type="match status" value="1"/>
</dbReference>
<name>A0ABN4I114_9BURK</name>
<dbReference type="SUPFAM" id="SSF54909">
    <property type="entry name" value="Dimeric alpha+beta barrel"/>
    <property type="match status" value="1"/>
</dbReference>
<protein>
    <recommendedName>
        <fullName evidence="2">YCII-related domain-containing protein</fullName>
    </recommendedName>
</protein>
<evidence type="ECO:0000313" key="4">
    <source>
        <dbReference type="Proteomes" id="UP000063429"/>
    </source>
</evidence>
<evidence type="ECO:0000259" key="2">
    <source>
        <dbReference type="Pfam" id="PF03795"/>
    </source>
</evidence>
<evidence type="ECO:0000256" key="1">
    <source>
        <dbReference type="ARBA" id="ARBA00007689"/>
    </source>
</evidence>
<evidence type="ECO:0000313" key="3">
    <source>
        <dbReference type="EMBL" id="AKZ63978.1"/>
    </source>
</evidence>
<dbReference type="EMBL" id="CP011409">
    <property type="protein sequence ID" value="AKZ63978.1"/>
    <property type="molecule type" value="Genomic_DNA"/>
</dbReference>
<dbReference type="PANTHER" id="PTHR37828">
    <property type="entry name" value="GSR2449 PROTEIN"/>
    <property type="match status" value="1"/>
</dbReference>
<dbReference type="RefSeq" id="WP_053199058.1">
    <property type="nucleotide sequence ID" value="NZ_CP011409.1"/>
</dbReference>
<dbReference type="InterPro" id="IPR005545">
    <property type="entry name" value="YCII"/>
</dbReference>
<keyword evidence="4" id="KW-1185">Reference proteome</keyword>
<dbReference type="Proteomes" id="UP000063429">
    <property type="component" value="Chromosome"/>
</dbReference>
<reference evidence="4" key="1">
    <citation type="journal article" date="2015" name="Genome Announc.">
        <title>Complete Genome Sequence of Herbaspirillum hiltneri N3 (DSM 17495), Isolated from Surface-Sterilized Wheat Roots.</title>
        <authorList>
            <person name="Guizelini D."/>
            <person name="Saizaki P.M."/>
            <person name="Coimbra N.A."/>
            <person name="Weiss V.A."/>
            <person name="Faoro H."/>
            <person name="Sfeir M.Z."/>
            <person name="Baura V.A."/>
            <person name="Monteiro R.A."/>
            <person name="Chubatsu L.S."/>
            <person name="Souza E.M."/>
            <person name="Cruz L.M."/>
            <person name="Pedrosa F.O."/>
            <person name="Raittz R.T."/>
            <person name="Marchaukoski J.N."/>
            <person name="Steffens M.B."/>
        </authorList>
    </citation>
    <scope>NUCLEOTIDE SEQUENCE [LARGE SCALE GENOMIC DNA]</scope>
    <source>
        <strain evidence="4">N3</strain>
    </source>
</reference>
<dbReference type="InterPro" id="IPR011008">
    <property type="entry name" value="Dimeric_a/b-barrel"/>
</dbReference>
<dbReference type="PANTHER" id="PTHR37828:SF1">
    <property type="entry name" value="YCII-RELATED DOMAIN-CONTAINING PROTEIN"/>
    <property type="match status" value="1"/>
</dbReference>
<feature type="domain" description="YCII-related" evidence="2">
    <location>
        <begin position="1"/>
        <end position="83"/>
    </location>
</feature>
<gene>
    <name evidence="3" type="ORF">F506_16090</name>
</gene>
<comment type="similarity">
    <text evidence="1">Belongs to the YciI family.</text>
</comment>
<proteinExistence type="inferred from homology"/>
<accession>A0ABN4I114</accession>
<dbReference type="Pfam" id="PF03795">
    <property type="entry name" value="YCII"/>
    <property type="match status" value="1"/>
</dbReference>
<organism evidence="3 4">
    <name type="scientific">Herbaspirillum hiltneri N3</name>
    <dbReference type="NCBI Taxonomy" id="1262470"/>
    <lineage>
        <taxon>Bacteria</taxon>
        <taxon>Pseudomonadati</taxon>
        <taxon>Pseudomonadota</taxon>
        <taxon>Betaproteobacteria</taxon>
        <taxon>Burkholderiales</taxon>
        <taxon>Oxalobacteraceae</taxon>
        <taxon>Herbaspirillum</taxon>
    </lineage>
</organism>
<sequence length="96" mass="10592">MKFVNYLAYTDNRKLLAEHAPAHKRYVQSLLDAGKLAFGGPFPDGSGGLLVYEVASKEEAESLRDQDPFAVAGVFVRSEIKPWLLLAVNSELTKPQ</sequence>